<name>A0A235BT27_UNCW3</name>
<dbReference type="Gene3D" id="2.40.160.60">
    <property type="entry name" value="Outer membrane protein transport protein (OMPP1/FadL/TodX)"/>
    <property type="match status" value="1"/>
</dbReference>
<gene>
    <name evidence="1" type="ORF">CH330_05855</name>
</gene>
<dbReference type="EMBL" id="NOZP01000107">
    <property type="protein sequence ID" value="OYD15366.1"/>
    <property type="molecule type" value="Genomic_DNA"/>
</dbReference>
<reference evidence="1 2" key="1">
    <citation type="submission" date="2017-07" db="EMBL/GenBank/DDBJ databases">
        <title>Recovery of genomes from metagenomes via a dereplication, aggregation, and scoring strategy.</title>
        <authorList>
            <person name="Sieber C.M."/>
            <person name="Probst A.J."/>
            <person name="Sharrar A."/>
            <person name="Thomas B.C."/>
            <person name="Hess M."/>
            <person name="Tringe S.G."/>
            <person name="Banfield J.F."/>
        </authorList>
    </citation>
    <scope>NUCLEOTIDE SEQUENCE [LARGE SCALE GENOMIC DNA]</scope>
    <source>
        <strain evidence="1">JGI_Cruoil_03_51_56</strain>
    </source>
</reference>
<protein>
    <recommendedName>
        <fullName evidence="3">DUF5723 domain-containing protein</fullName>
    </recommendedName>
</protein>
<dbReference type="Proteomes" id="UP000215559">
    <property type="component" value="Unassembled WGS sequence"/>
</dbReference>
<organism evidence="1 2">
    <name type="scientific">candidate division WOR-3 bacterium JGI_Cruoil_03_51_56</name>
    <dbReference type="NCBI Taxonomy" id="1973747"/>
    <lineage>
        <taxon>Bacteria</taxon>
        <taxon>Bacteria division WOR-3</taxon>
    </lineage>
</organism>
<comment type="caution">
    <text evidence="1">The sequence shown here is derived from an EMBL/GenBank/DDBJ whole genome shotgun (WGS) entry which is preliminary data.</text>
</comment>
<proteinExistence type="predicted"/>
<dbReference type="AlphaFoldDB" id="A0A235BT27"/>
<evidence type="ECO:0000313" key="1">
    <source>
        <dbReference type="EMBL" id="OYD15366.1"/>
    </source>
</evidence>
<accession>A0A235BT27</accession>
<sequence length="375" mass="41401">MIRKLFCLSAVLTITFGQSYFNMRGLGEINPPADARIMSLGSPAALSYLNPGILVHLDKTCFNGTALAIGTIGSETGQNRFIGNIRPAGFHSAVPLPLNSRLVMGIDQRFNQDFDVWSELLSDTAYRYHIVGRGGIHALRAGIAHSMFKTGCIGIEYNRLVGSSREDWRFETLEGAYVSIDTIELTYSGNALKIGASVQAELFSIAGFYEPSVRLNAKSSRRVHGVVKDSIKDYKIKLPNLFALGATVNPFEKLVLVAGLEYRPWSDITVNNTASESNRDAIRFCFGSACPVGPVQLRLGYSYQPWYYTAAGNEPITDHRLHLGTSIPIPKFGSLDIAAELSRRDGGYLSETSGYLTLTLAYHEAWLKRTRHWGY</sequence>
<evidence type="ECO:0008006" key="3">
    <source>
        <dbReference type="Google" id="ProtNLM"/>
    </source>
</evidence>
<evidence type="ECO:0000313" key="2">
    <source>
        <dbReference type="Proteomes" id="UP000215559"/>
    </source>
</evidence>